<dbReference type="CDD" id="cd00051">
    <property type="entry name" value="EFh"/>
    <property type="match status" value="1"/>
</dbReference>
<name>A0A8S1MV07_9CILI</name>
<dbReference type="PROSITE" id="PS50011">
    <property type="entry name" value="PROTEIN_KINASE_DOM"/>
    <property type="match status" value="1"/>
</dbReference>
<evidence type="ECO:0000313" key="11">
    <source>
        <dbReference type="EMBL" id="CAD8084128.1"/>
    </source>
</evidence>
<evidence type="ECO:0000256" key="2">
    <source>
        <dbReference type="ARBA" id="ARBA00022527"/>
    </source>
</evidence>
<keyword evidence="3" id="KW-0808">Transferase</keyword>
<dbReference type="PROSITE" id="PS00018">
    <property type="entry name" value="EF_HAND_1"/>
    <property type="match status" value="1"/>
</dbReference>
<evidence type="ECO:0000259" key="10">
    <source>
        <dbReference type="PROSITE" id="PS50222"/>
    </source>
</evidence>
<keyword evidence="12" id="KW-1185">Reference proteome</keyword>
<evidence type="ECO:0000259" key="9">
    <source>
        <dbReference type="PROSITE" id="PS50011"/>
    </source>
</evidence>
<dbReference type="Pfam" id="PF00069">
    <property type="entry name" value="Pkinase"/>
    <property type="match status" value="1"/>
</dbReference>
<dbReference type="PANTHER" id="PTHR24349">
    <property type="entry name" value="SERINE/THREONINE-PROTEIN KINASE"/>
    <property type="match status" value="1"/>
</dbReference>
<keyword evidence="2" id="KW-0723">Serine/threonine-protein kinase</keyword>
<keyword evidence="4" id="KW-0547">Nucleotide-binding</keyword>
<evidence type="ECO:0000313" key="12">
    <source>
        <dbReference type="Proteomes" id="UP000692954"/>
    </source>
</evidence>
<dbReference type="GO" id="GO:0005509">
    <property type="term" value="F:calcium ion binding"/>
    <property type="evidence" value="ECO:0007669"/>
    <property type="project" value="InterPro"/>
</dbReference>
<dbReference type="Pfam" id="PF13499">
    <property type="entry name" value="EF-hand_7"/>
    <property type="match status" value="1"/>
</dbReference>
<comment type="cofactor">
    <cofactor evidence="1">
        <name>Mg(2+)</name>
        <dbReference type="ChEBI" id="CHEBI:18420"/>
    </cofactor>
</comment>
<dbReference type="FunFam" id="1.10.238.10:FF:000588">
    <property type="entry name" value="Uncharacterized protein"/>
    <property type="match status" value="1"/>
</dbReference>
<feature type="domain" description="EF-hand" evidence="10">
    <location>
        <begin position="375"/>
        <end position="410"/>
    </location>
</feature>
<evidence type="ECO:0008006" key="13">
    <source>
        <dbReference type="Google" id="ProtNLM"/>
    </source>
</evidence>
<keyword evidence="5" id="KW-0418">Kinase</keyword>
<evidence type="ECO:0000256" key="4">
    <source>
        <dbReference type="ARBA" id="ARBA00022741"/>
    </source>
</evidence>
<dbReference type="InterPro" id="IPR002048">
    <property type="entry name" value="EF_hand_dom"/>
</dbReference>
<dbReference type="SMART" id="SM00054">
    <property type="entry name" value="EFh"/>
    <property type="match status" value="2"/>
</dbReference>
<dbReference type="GO" id="GO:0004674">
    <property type="term" value="F:protein serine/threonine kinase activity"/>
    <property type="evidence" value="ECO:0007669"/>
    <property type="project" value="UniProtKB-KW"/>
</dbReference>
<feature type="domain" description="EF-hand" evidence="10">
    <location>
        <begin position="413"/>
        <end position="448"/>
    </location>
</feature>
<dbReference type="InterPro" id="IPR050205">
    <property type="entry name" value="CDPK_Ser/Thr_kinases"/>
</dbReference>
<organism evidence="11 12">
    <name type="scientific">Paramecium sonneborni</name>
    <dbReference type="NCBI Taxonomy" id="65129"/>
    <lineage>
        <taxon>Eukaryota</taxon>
        <taxon>Sar</taxon>
        <taxon>Alveolata</taxon>
        <taxon>Ciliophora</taxon>
        <taxon>Intramacronucleata</taxon>
        <taxon>Oligohymenophorea</taxon>
        <taxon>Peniculida</taxon>
        <taxon>Parameciidae</taxon>
        <taxon>Paramecium</taxon>
    </lineage>
</organism>
<dbReference type="PROSITE" id="PS50222">
    <property type="entry name" value="EF_HAND_2"/>
    <property type="match status" value="2"/>
</dbReference>
<comment type="similarity">
    <text evidence="7">Belongs to the protein kinase superfamily. Ser/Thr protein kinase family. CDPK subfamily.</text>
</comment>
<dbReference type="GO" id="GO:0005524">
    <property type="term" value="F:ATP binding"/>
    <property type="evidence" value="ECO:0007669"/>
    <property type="project" value="UniProtKB-KW"/>
</dbReference>
<evidence type="ECO:0000256" key="5">
    <source>
        <dbReference type="ARBA" id="ARBA00022777"/>
    </source>
</evidence>
<gene>
    <name evidence="11" type="ORF">PSON_ATCC_30995.1.T0460092</name>
</gene>
<proteinExistence type="inferred from homology"/>
<dbReference type="EMBL" id="CAJJDN010000046">
    <property type="protein sequence ID" value="CAD8084128.1"/>
    <property type="molecule type" value="Genomic_DNA"/>
</dbReference>
<evidence type="ECO:0000256" key="8">
    <source>
        <dbReference type="SAM" id="MobiDB-lite"/>
    </source>
</evidence>
<accession>A0A8S1MV07</accession>
<feature type="domain" description="Protein kinase" evidence="9">
    <location>
        <begin position="59"/>
        <end position="333"/>
    </location>
</feature>
<dbReference type="InterPro" id="IPR000719">
    <property type="entry name" value="Prot_kinase_dom"/>
</dbReference>
<evidence type="ECO:0000256" key="7">
    <source>
        <dbReference type="ARBA" id="ARBA00024334"/>
    </source>
</evidence>
<keyword evidence="6" id="KW-0067">ATP-binding</keyword>
<feature type="region of interest" description="Disordered" evidence="8">
    <location>
        <begin position="1"/>
        <end position="41"/>
    </location>
</feature>
<dbReference type="InterPro" id="IPR018247">
    <property type="entry name" value="EF_Hand_1_Ca_BS"/>
</dbReference>
<evidence type="ECO:0000256" key="1">
    <source>
        <dbReference type="ARBA" id="ARBA00001946"/>
    </source>
</evidence>
<dbReference type="SMART" id="SM00220">
    <property type="entry name" value="S_TKc"/>
    <property type="match status" value="1"/>
</dbReference>
<reference evidence="11" key="1">
    <citation type="submission" date="2021-01" db="EMBL/GenBank/DDBJ databases">
        <authorList>
            <consortium name="Genoscope - CEA"/>
            <person name="William W."/>
        </authorList>
    </citation>
    <scope>NUCLEOTIDE SEQUENCE</scope>
</reference>
<dbReference type="OrthoDB" id="248495at2759"/>
<evidence type="ECO:0000256" key="6">
    <source>
        <dbReference type="ARBA" id="ARBA00022840"/>
    </source>
</evidence>
<comment type="caution">
    <text evidence="11">The sequence shown here is derived from an EMBL/GenBank/DDBJ whole genome shotgun (WGS) entry which is preliminary data.</text>
</comment>
<sequence>MGSCTQKLKKANQENLQKRQMQKSLQVQHSKNQSIQTQESVQEKKKKEKFLQTDQTLNIHNFILIQTCKLSKIYSIVQNNNKDHQISLQGKQVNEDQQIIQNNLTGRIRLMETVRLDDKQTKQYIDNLLANSLSHPNISQIHEMFQDEDYIHIIKDYCSGGKLCTLTIKQGQGIEELIALKVLVQMIESMNYLHMKGLNHGHLTFNSFSRMDESENNYIKLSDIKPIFIKPQTTFEHLQFFAPEIIDNEQEYSIARDVWSLGIIFYKLLTGNLPYSATQSSKLKSEIKKGIIQLTELQFDKISSRSKDLLNKLLQYNPSIRSDLNSIIKSPLYRKLVSQTKQISKQSVNTLTNIKPANVIQSLFLQFLVNQFCQNQQNEIYQMFNKYDQNGDAKLSKNEIFELIYQQTRSKDQAQQQVDQIFQFIDTDHNGTIDCDEFIRCIVDRQALITTPNLKVIFKMLSNGKGSIHKKRFMQCFQVNQNQTDEMFASITKSKRITFKVFSKTMMQLV</sequence>
<feature type="compositionally biased region" description="Polar residues" evidence="8">
    <location>
        <begin position="13"/>
        <end position="40"/>
    </location>
</feature>
<dbReference type="Proteomes" id="UP000692954">
    <property type="component" value="Unassembled WGS sequence"/>
</dbReference>
<protein>
    <recommendedName>
        <fullName evidence="13">Calcium-dependent protein kinase</fullName>
    </recommendedName>
</protein>
<dbReference type="AlphaFoldDB" id="A0A8S1MV07"/>
<evidence type="ECO:0000256" key="3">
    <source>
        <dbReference type="ARBA" id="ARBA00022679"/>
    </source>
</evidence>